<dbReference type="Proteomes" id="UP000762676">
    <property type="component" value="Unassembled WGS sequence"/>
</dbReference>
<evidence type="ECO:0000313" key="4">
    <source>
        <dbReference type="EMBL" id="GFR97789.1"/>
    </source>
</evidence>
<proteinExistence type="inferred from homology"/>
<dbReference type="Gene3D" id="3.40.20.10">
    <property type="entry name" value="Severin"/>
    <property type="match status" value="1"/>
</dbReference>
<comment type="similarity">
    <text evidence="1">Belongs to the actin-binding proteins ADF family.</text>
</comment>
<keyword evidence="2" id="KW-0009">Actin-binding</keyword>
<dbReference type="GO" id="GO:0030042">
    <property type="term" value="P:actin filament depolymerization"/>
    <property type="evidence" value="ECO:0007669"/>
    <property type="project" value="InterPro"/>
</dbReference>
<dbReference type="InterPro" id="IPR029006">
    <property type="entry name" value="ADF-H/Gelsolin-like_dom_sf"/>
</dbReference>
<comment type="caution">
    <text evidence="4">The sequence shown here is derived from an EMBL/GenBank/DDBJ whole genome shotgun (WGS) entry which is preliminary data.</text>
</comment>
<dbReference type="PANTHER" id="PTHR11913">
    <property type="entry name" value="COFILIN-RELATED"/>
    <property type="match status" value="1"/>
</dbReference>
<evidence type="ECO:0000256" key="2">
    <source>
        <dbReference type="ARBA" id="ARBA00023203"/>
    </source>
</evidence>
<gene>
    <name evidence="4" type="ORF">ElyMa_004485800</name>
</gene>
<dbReference type="PROSITE" id="PS51263">
    <property type="entry name" value="ADF_H"/>
    <property type="match status" value="1"/>
</dbReference>
<protein>
    <submittedName>
        <fullName evidence="4">Cofilin</fullName>
    </submittedName>
</protein>
<keyword evidence="5" id="KW-1185">Reference proteome</keyword>
<dbReference type="SUPFAM" id="SSF55753">
    <property type="entry name" value="Actin depolymerizing proteins"/>
    <property type="match status" value="1"/>
</dbReference>
<evidence type="ECO:0000256" key="1">
    <source>
        <dbReference type="ARBA" id="ARBA00006844"/>
    </source>
</evidence>
<dbReference type="CDD" id="cd11286">
    <property type="entry name" value="ADF_cofilin_like"/>
    <property type="match status" value="1"/>
</dbReference>
<dbReference type="AlphaFoldDB" id="A0AAV4HJI7"/>
<reference evidence="4 5" key="1">
    <citation type="journal article" date="2021" name="Elife">
        <title>Chloroplast acquisition without the gene transfer in kleptoplastic sea slugs, Plakobranchus ocellatus.</title>
        <authorList>
            <person name="Maeda T."/>
            <person name="Takahashi S."/>
            <person name="Yoshida T."/>
            <person name="Shimamura S."/>
            <person name="Takaki Y."/>
            <person name="Nagai Y."/>
            <person name="Toyoda A."/>
            <person name="Suzuki Y."/>
            <person name="Arimoto A."/>
            <person name="Ishii H."/>
            <person name="Satoh N."/>
            <person name="Nishiyama T."/>
            <person name="Hasebe M."/>
            <person name="Maruyama T."/>
            <person name="Minagawa J."/>
            <person name="Obokata J."/>
            <person name="Shigenobu S."/>
        </authorList>
    </citation>
    <scope>NUCLEOTIDE SEQUENCE [LARGE SCALE GENOMIC DNA]</scope>
</reference>
<sequence length="152" mass="16656">MASGVKITDEVKSVYAKVAISSKTPSPDKLKFAVFSFSDDLTKIIVEGKGKKGDENWEYDNLVATLPANDVRYIAYDFEYLKMEGSDTSKVVLVSWCPETSPIKKKMLGASSFNALKLALGSPDKYLEGDCLSEVDTKAVLEKLSGKESLNK</sequence>
<dbReference type="Pfam" id="PF00241">
    <property type="entry name" value="Cofilin_ADF"/>
    <property type="match status" value="1"/>
</dbReference>
<dbReference type="GO" id="GO:0015629">
    <property type="term" value="C:actin cytoskeleton"/>
    <property type="evidence" value="ECO:0007669"/>
    <property type="project" value="InterPro"/>
</dbReference>
<dbReference type="SMART" id="SM00102">
    <property type="entry name" value="ADF"/>
    <property type="match status" value="1"/>
</dbReference>
<dbReference type="EMBL" id="BMAT01009059">
    <property type="protein sequence ID" value="GFR97789.1"/>
    <property type="molecule type" value="Genomic_DNA"/>
</dbReference>
<accession>A0AAV4HJI7</accession>
<feature type="domain" description="ADF-H" evidence="3">
    <location>
        <begin position="4"/>
        <end position="145"/>
    </location>
</feature>
<evidence type="ECO:0000313" key="5">
    <source>
        <dbReference type="Proteomes" id="UP000762676"/>
    </source>
</evidence>
<dbReference type="InterPro" id="IPR002108">
    <property type="entry name" value="ADF-H"/>
</dbReference>
<dbReference type="InterPro" id="IPR017904">
    <property type="entry name" value="ADF/Cofilin"/>
</dbReference>
<dbReference type="GO" id="GO:0003779">
    <property type="term" value="F:actin binding"/>
    <property type="evidence" value="ECO:0007669"/>
    <property type="project" value="UniProtKB-KW"/>
</dbReference>
<organism evidence="4 5">
    <name type="scientific">Elysia marginata</name>
    <dbReference type="NCBI Taxonomy" id="1093978"/>
    <lineage>
        <taxon>Eukaryota</taxon>
        <taxon>Metazoa</taxon>
        <taxon>Spiralia</taxon>
        <taxon>Lophotrochozoa</taxon>
        <taxon>Mollusca</taxon>
        <taxon>Gastropoda</taxon>
        <taxon>Heterobranchia</taxon>
        <taxon>Euthyneura</taxon>
        <taxon>Panpulmonata</taxon>
        <taxon>Sacoglossa</taxon>
        <taxon>Placobranchoidea</taxon>
        <taxon>Plakobranchidae</taxon>
        <taxon>Elysia</taxon>
    </lineage>
</organism>
<name>A0AAV4HJI7_9GAST</name>
<evidence type="ECO:0000259" key="3">
    <source>
        <dbReference type="PROSITE" id="PS51263"/>
    </source>
</evidence>